<organism evidence="7 8">
    <name type="scientific">Pseudomonas cichorii</name>
    <dbReference type="NCBI Taxonomy" id="36746"/>
    <lineage>
        <taxon>Bacteria</taxon>
        <taxon>Pseudomonadati</taxon>
        <taxon>Pseudomonadota</taxon>
        <taxon>Gammaproteobacteria</taxon>
        <taxon>Pseudomonadales</taxon>
        <taxon>Pseudomonadaceae</taxon>
        <taxon>Pseudomonas</taxon>
    </lineage>
</organism>
<dbReference type="InterPro" id="IPR025202">
    <property type="entry name" value="PLD-like_dom"/>
</dbReference>
<dbReference type="AlphaFoldDB" id="A0A3M4W4U7"/>
<dbReference type="EMBL" id="RBRY01000063">
    <property type="protein sequence ID" value="RMR58953.1"/>
    <property type="molecule type" value="Genomic_DNA"/>
</dbReference>
<dbReference type="InterPro" id="IPR050534">
    <property type="entry name" value="Coronavir_polyprotein_1ab"/>
</dbReference>
<feature type="domain" description="PLD phosphodiesterase" evidence="6">
    <location>
        <begin position="1114"/>
        <end position="1141"/>
    </location>
</feature>
<evidence type="ECO:0000256" key="5">
    <source>
        <dbReference type="ARBA" id="ARBA00022840"/>
    </source>
</evidence>
<dbReference type="Pfam" id="PF13087">
    <property type="entry name" value="AAA_12"/>
    <property type="match status" value="1"/>
</dbReference>
<evidence type="ECO:0000259" key="6">
    <source>
        <dbReference type="PROSITE" id="PS50035"/>
    </source>
</evidence>
<dbReference type="SUPFAM" id="SSF52540">
    <property type="entry name" value="P-loop containing nucleoside triphosphate hydrolases"/>
    <property type="match status" value="1"/>
</dbReference>
<keyword evidence="3" id="KW-0378">Hydrolase</keyword>
<dbReference type="GO" id="GO:0005524">
    <property type="term" value="F:ATP binding"/>
    <property type="evidence" value="ECO:0007669"/>
    <property type="project" value="UniProtKB-KW"/>
</dbReference>
<keyword evidence="2" id="KW-0547">Nucleotide-binding</keyword>
<evidence type="ECO:0000256" key="4">
    <source>
        <dbReference type="ARBA" id="ARBA00022806"/>
    </source>
</evidence>
<evidence type="ECO:0000256" key="1">
    <source>
        <dbReference type="ARBA" id="ARBA00007913"/>
    </source>
</evidence>
<name>A0A3M4W4U7_PSECI</name>
<comment type="similarity">
    <text evidence="1">Belongs to the DNA2/NAM7 helicase family.</text>
</comment>
<keyword evidence="4" id="KW-0347">Helicase</keyword>
<accession>A0A3M4W4U7</accession>
<reference evidence="7 8" key="1">
    <citation type="submission" date="2018-08" db="EMBL/GenBank/DDBJ databases">
        <title>Recombination of ecologically and evolutionarily significant loci maintains genetic cohesion in the Pseudomonas syringae species complex.</title>
        <authorList>
            <person name="Dillon M."/>
            <person name="Thakur S."/>
            <person name="Almeida R.N.D."/>
            <person name="Weir B.S."/>
            <person name="Guttman D.S."/>
        </authorList>
    </citation>
    <scope>NUCLEOTIDE SEQUENCE [LARGE SCALE GENOMIC DNA]</scope>
    <source>
        <strain evidence="7 8">ICMP 6917</strain>
    </source>
</reference>
<dbReference type="PANTHER" id="PTHR43788">
    <property type="entry name" value="DNA2/NAM7 HELICASE FAMILY MEMBER"/>
    <property type="match status" value="1"/>
</dbReference>
<dbReference type="InterPro" id="IPR041679">
    <property type="entry name" value="DNA2/NAM7-like_C"/>
</dbReference>
<dbReference type="Pfam" id="PF13091">
    <property type="entry name" value="PLDc_2"/>
    <property type="match status" value="1"/>
</dbReference>
<dbReference type="PANTHER" id="PTHR43788:SF8">
    <property type="entry name" value="DNA-BINDING PROTEIN SMUBP-2"/>
    <property type="match status" value="1"/>
</dbReference>
<dbReference type="InterPro" id="IPR016834">
    <property type="entry name" value="UCP026306"/>
</dbReference>
<dbReference type="InterPro" id="IPR041677">
    <property type="entry name" value="DNA2/NAM7_AAA_11"/>
</dbReference>
<dbReference type="PROSITE" id="PS50035">
    <property type="entry name" value="PLD"/>
    <property type="match status" value="1"/>
</dbReference>
<dbReference type="Gene3D" id="3.40.50.300">
    <property type="entry name" value="P-loop containing nucleotide triphosphate hydrolases"/>
    <property type="match status" value="2"/>
</dbReference>
<dbReference type="GO" id="GO:0043139">
    <property type="term" value="F:5'-3' DNA helicase activity"/>
    <property type="evidence" value="ECO:0007669"/>
    <property type="project" value="TreeGrafter"/>
</dbReference>
<dbReference type="GO" id="GO:0006793">
    <property type="term" value="P:phosphorus metabolic process"/>
    <property type="evidence" value="ECO:0007669"/>
    <property type="project" value="UniProtKB-ARBA"/>
</dbReference>
<protein>
    <recommendedName>
        <fullName evidence="6">PLD phosphodiesterase domain-containing protein</fullName>
    </recommendedName>
</protein>
<dbReference type="GO" id="GO:0016787">
    <property type="term" value="F:hydrolase activity"/>
    <property type="evidence" value="ECO:0007669"/>
    <property type="project" value="UniProtKB-KW"/>
</dbReference>
<evidence type="ECO:0000256" key="2">
    <source>
        <dbReference type="ARBA" id="ARBA00022741"/>
    </source>
</evidence>
<dbReference type="Pfam" id="PF13086">
    <property type="entry name" value="AAA_11"/>
    <property type="match status" value="1"/>
</dbReference>
<proteinExistence type="inferred from homology"/>
<sequence>MRTMNENALNFARYWRNSLVDAENGNGGLKSDGLADHIRLPFEALQSGYLGSETVECLFKDEPERCQSIEVTIRPWVFRARLEHGKVRSGMHAIVTPLIGHVRVNRHGQLFPTANTVIPRDILDPLESGSFSLGDVADVDTFLAVNTLPAFEPREDDQAADADEYARQWAAYLQFCEHFLEEVSPGWLQGDNGYERSNEWCLFKEEKISGASQHIVRLYDHIRDTKPGSALFERYASQVTLVPEPCLPKSAGFTARLGHASDQYALADEQRDALAHFLTSRHGDILGVNGPPGTGKTTLLLSVVASLWAEAALAQAEPPVIVASSTNNQAVTNILDAFGSDFAKGEGPFAGRWLPDIDSFGAYFASSSANPETVRKYQSQSFFTKTESSAYLTRAQSEWLSNAALAFAGIASLTVDVAVKQLHQALEARANELRVIEQSWDALAKAREALRVEWGDDPDAGIESARTAVQTLKAKSARFKALETSLRQYLADEPLWYVLFAWITPVQHKRRLRACLHIERSHLDPQTSEPLLSEEQLEQLSSLNKVSAISDAVVAWRKAVAEQVATQEARIVSAQALLLARQQCLTNWHRALQPLKLPADAVTDDMTLSECDALADTRIRFPIFLLSTHYWEGRWLLELEQTLPDILKNPKANGRKTLEKRWHRWMKLTPCVVSTFFMLPSYLKGSKHNGSGYDDDYMYELIDLLIVDEAGQVLPEVAGASFALAKKALVIGDTLQIEPIWSIPDSVDIGNLMSAGLLPRVGVDHAYETLCATGVSAASGSVMRIAQNASRYHYDPDMDRGMFLYEHRRCYDSIVDYCNALCYQGKLVPRRGEKPQGGLPALGYLHVDGICQQQNGRSRMNRLEAETIAQWLVAHRSQLEERYGQALWKIVGVITPFGAQSQAIAEACDACGIKTGKGDGELTVGTVHSFQGAARPVVIFSAVYSKHANGGFIDRRSSMLNVAVSRAKDSFLVFGDMDLFGMVPEAKPRGLLAEYLLRDPASELVFQYQPRKDLQTSRSTFSHLINAPAHDQFLLKTLATATREVHIVSPWIILQRIHDIGAWQAMTDAVARGIKVKVYTDRDFNLRAHWETNPSEALKQALQSLRGQQIESHVVRKVHSKIVMADDQLLCMGSFNWFSANRGSGANYETSMVYQGPDVASEIGTHRQSLAARIDPLH</sequence>
<evidence type="ECO:0000313" key="7">
    <source>
        <dbReference type="EMBL" id="RMR58953.1"/>
    </source>
</evidence>
<dbReference type="InterPro" id="IPR047187">
    <property type="entry name" value="SF1_C_Upf1"/>
</dbReference>
<dbReference type="Gene3D" id="3.30.870.10">
    <property type="entry name" value="Endonuclease Chain A"/>
    <property type="match status" value="1"/>
</dbReference>
<evidence type="ECO:0000256" key="3">
    <source>
        <dbReference type="ARBA" id="ARBA00022801"/>
    </source>
</evidence>
<dbReference type="CDD" id="cd18808">
    <property type="entry name" value="SF1_C_Upf1"/>
    <property type="match status" value="1"/>
</dbReference>
<gene>
    <name evidence="7" type="ORF">ALP84_05218</name>
</gene>
<dbReference type="SUPFAM" id="SSF56024">
    <property type="entry name" value="Phospholipase D/nuclease"/>
    <property type="match status" value="1"/>
</dbReference>
<comment type="caution">
    <text evidence="7">The sequence shown here is derived from an EMBL/GenBank/DDBJ whole genome shotgun (WGS) entry which is preliminary data.</text>
</comment>
<dbReference type="InterPro" id="IPR027417">
    <property type="entry name" value="P-loop_NTPase"/>
</dbReference>
<keyword evidence="5" id="KW-0067">ATP-binding</keyword>
<evidence type="ECO:0000313" key="8">
    <source>
        <dbReference type="Proteomes" id="UP000278332"/>
    </source>
</evidence>
<dbReference type="Proteomes" id="UP000278332">
    <property type="component" value="Unassembled WGS sequence"/>
</dbReference>
<dbReference type="PIRSF" id="PIRSF026306">
    <property type="entry name" value="UCP026306"/>
    <property type="match status" value="1"/>
</dbReference>
<dbReference type="InterPro" id="IPR001736">
    <property type="entry name" value="PLipase_D/transphosphatidylase"/>
</dbReference>